<evidence type="ECO:0000256" key="1">
    <source>
        <dbReference type="ARBA" id="ARBA00004141"/>
    </source>
</evidence>
<dbReference type="Pfam" id="PF03471">
    <property type="entry name" value="CorC_HlyC"/>
    <property type="match status" value="1"/>
</dbReference>
<dbReference type="InterPro" id="IPR044751">
    <property type="entry name" value="Ion_transp-like_CBS"/>
</dbReference>
<keyword evidence="6 9" id="KW-0472">Membrane</keyword>
<organism evidence="11 12">
    <name type="scientific">Tunturiibacter gelidiferens</name>
    <dbReference type="NCBI Taxonomy" id="3069689"/>
    <lineage>
        <taxon>Bacteria</taxon>
        <taxon>Pseudomonadati</taxon>
        <taxon>Acidobacteriota</taxon>
        <taxon>Terriglobia</taxon>
        <taxon>Terriglobales</taxon>
        <taxon>Acidobacteriaceae</taxon>
        <taxon>Tunturiibacter</taxon>
    </lineage>
</organism>
<evidence type="ECO:0000256" key="2">
    <source>
        <dbReference type="ARBA" id="ARBA00022692"/>
    </source>
</evidence>
<proteinExistence type="predicted"/>
<evidence type="ECO:0000256" key="4">
    <source>
        <dbReference type="ARBA" id="ARBA00022989"/>
    </source>
</evidence>
<dbReference type="EMBL" id="JACHEB010000004">
    <property type="protein sequence ID" value="MBB5328345.1"/>
    <property type="molecule type" value="Genomic_DNA"/>
</dbReference>
<dbReference type="InterPro" id="IPR016169">
    <property type="entry name" value="FAD-bd_PCMH_sub2"/>
</dbReference>
<dbReference type="SUPFAM" id="SSF56176">
    <property type="entry name" value="FAD-binding/transporter-associated domain-like"/>
    <property type="match status" value="1"/>
</dbReference>
<protein>
    <submittedName>
        <fullName evidence="11">CBS domain containing-hemolysin-like protein</fullName>
    </submittedName>
</protein>
<accession>A0A9X0U3V6</accession>
<keyword evidence="4 9" id="KW-1133">Transmembrane helix</keyword>
<dbReference type="SMART" id="SM00116">
    <property type="entry name" value="CBS"/>
    <property type="match status" value="2"/>
</dbReference>
<gene>
    <name evidence="11" type="ORF">HDF14_001955</name>
</gene>
<comment type="caution">
    <text evidence="11">The sequence shown here is derived from an EMBL/GenBank/DDBJ whole genome shotgun (WGS) entry which is preliminary data.</text>
</comment>
<evidence type="ECO:0000256" key="8">
    <source>
        <dbReference type="SAM" id="MobiDB-lite"/>
    </source>
</evidence>
<reference evidence="11 12" key="1">
    <citation type="submission" date="2020-08" db="EMBL/GenBank/DDBJ databases">
        <title>Genomic Encyclopedia of Type Strains, Phase IV (KMG-V): Genome sequencing to study the core and pangenomes of soil and plant-associated prokaryotes.</title>
        <authorList>
            <person name="Whitman W."/>
        </authorList>
    </citation>
    <scope>NUCLEOTIDE SEQUENCE [LARGE SCALE GENOMIC DNA]</scope>
    <source>
        <strain evidence="11 12">X5P2</strain>
    </source>
</reference>
<keyword evidence="2 9" id="KW-0812">Transmembrane</keyword>
<dbReference type="FunFam" id="3.10.580.10:FF:000002">
    <property type="entry name" value="Magnesium/cobalt efflux protein CorC"/>
    <property type="match status" value="1"/>
</dbReference>
<keyword evidence="12" id="KW-1185">Reference proteome</keyword>
<dbReference type="RefSeq" id="WP_183975762.1">
    <property type="nucleotide sequence ID" value="NZ_JACHEB010000004.1"/>
</dbReference>
<feature type="transmembrane region" description="Helical" evidence="9">
    <location>
        <begin position="6"/>
        <end position="24"/>
    </location>
</feature>
<dbReference type="Gene3D" id="3.10.580.10">
    <property type="entry name" value="CBS-domain"/>
    <property type="match status" value="1"/>
</dbReference>
<feature type="compositionally biased region" description="Basic and acidic residues" evidence="8">
    <location>
        <begin position="405"/>
        <end position="434"/>
    </location>
</feature>
<keyword evidence="5 7" id="KW-0129">CBS domain</keyword>
<dbReference type="Gene3D" id="3.30.465.10">
    <property type="match status" value="1"/>
</dbReference>
<dbReference type="GO" id="GO:0050660">
    <property type="term" value="F:flavin adenine dinucleotide binding"/>
    <property type="evidence" value="ECO:0007669"/>
    <property type="project" value="InterPro"/>
</dbReference>
<sequence>MTSSYAYTIALLLLLAILALAAYVDRIYSEMGKFLAREYQDNIDSWERVVEPRLRLGRESIALSASVLRQLSLAALALLSGLRLYSHTTLVPTLARTPTTGEILRAVFELILLILIFDRLLPQLLFSRTRGLWIRRITPILQALFYLILPVTLLLGLLLSIAALAEPEDTTEEDHPSEAMDALLEAGEEEGILEESDRELVRSAVEFGDKVVLEVMTPRPEIFSVPGTLTLQEFTATINEHAFSRVPVYNGSLDHVTGIAFAHDLLKVLDAEANTLTVAQIQRPAAFVPETKRVAELLREMQREKQHMRIVIDEYGSVAGLVTIEDLLEAIVGNIADEHDEPEADDEPIREPNGAYVVSGSFELSRLRDLFADQFEQPNRNGRPAEDSEPHDPEDEAFESAEAAHWSDSREDSDDAKDIRDLREPRDTRDDPTAVRLPEHYESTTLGGLVSEIAGHIPLPGEVVEEDGLRLEVLASTDRRIDRIRVSLANLPAA</sequence>
<feature type="transmembrane region" description="Helical" evidence="9">
    <location>
        <begin position="143"/>
        <end position="165"/>
    </location>
</feature>
<dbReference type="InterPro" id="IPR046342">
    <property type="entry name" value="CBS_dom_sf"/>
</dbReference>
<evidence type="ECO:0000256" key="3">
    <source>
        <dbReference type="ARBA" id="ARBA00022737"/>
    </source>
</evidence>
<keyword evidence="3" id="KW-0677">Repeat</keyword>
<name>A0A9X0U3V6_9BACT</name>
<dbReference type="InterPro" id="IPR005170">
    <property type="entry name" value="Transptr-assoc_dom"/>
</dbReference>
<dbReference type="CDD" id="cd04590">
    <property type="entry name" value="CBS_pair_CorC_HlyC_assoc"/>
    <property type="match status" value="1"/>
</dbReference>
<dbReference type="InterPro" id="IPR036318">
    <property type="entry name" value="FAD-bd_PCMH-like_sf"/>
</dbReference>
<comment type="subcellular location">
    <subcellularLocation>
        <location evidence="1">Membrane</location>
        <topology evidence="1">Multi-pass membrane protein</topology>
    </subcellularLocation>
</comment>
<dbReference type="InterPro" id="IPR002550">
    <property type="entry name" value="CNNM"/>
</dbReference>
<feature type="domain" description="CBS" evidence="10">
    <location>
        <begin position="216"/>
        <end position="276"/>
    </location>
</feature>
<dbReference type="Proteomes" id="UP000535182">
    <property type="component" value="Unassembled WGS sequence"/>
</dbReference>
<dbReference type="GO" id="GO:0005886">
    <property type="term" value="C:plasma membrane"/>
    <property type="evidence" value="ECO:0007669"/>
    <property type="project" value="UniProtKB-SubCell"/>
</dbReference>
<feature type="domain" description="CBS" evidence="10">
    <location>
        <begin position="281"/>
        <end position="341"/>
    </location>
</feature>
<dbReference type="SUPFAM" id="SSF54631">
    <property type="entry name" value="CBS-domain pair"/>
    <property type="match status" value="1"/>
</dbReference>
<feature type="region of interest" description="Disordered" evidence="8">
    <location>
        <begin position="377"/>
        <end position="434"/>
    </location>
</feature>
<dbReference type="SMART" id="SM01091">
    <property type="entry name" value="CorC_HlyC"/>
    <property type="match status" value="1"/>
</dbReference>
<evidence type="ECO:0000256" key="7">
    <source>
        <dbReference type="PROSITE-ProRule" id="PRU00703"/>
    </source>
</evidence>
<evidence type="ECO:0000313" key="12">
    <source>
        <dbReference type="Proteomes" id="UP000535182"/>
    </source>
</evidence>
<dbReference type="PANTHER" id="PTHR22777">
    <property type="entry name" value="HEMOLYSIN-RELATED"/>
    <property type="match status" value="1"/>
</dbReference>
<evidence type="ECO:0000313" key="11">
    <source>
        <dbReference type="EMBL" id="MBB5328345.1"/>
    </source>
</evidence>
<dbReference type="PROSITE" id="PS51371">
    <property type="entry name" value="CBS"/>
    <property type="match status" value="2"/>
</dbReference>
<evidence type="ECO:0000256" key="9">
    <source>
        <dbReference type="SAM" id="Phobius"/>
    </source>
</evidence>
<dbReference type="InterPro" id="IPR000644">
    <property type="entry name" value="CBS_dom"/>
</dbReference>
<dbReference type="Pfam" id="PF01595">
    <property type="entry name" value="CNNM"/>
    <property type="match status" value="1"/>
</dbReference>
<dbReference type="AlphaFoldDB" id="A0A9X0U3V6"/>
<evidence type="ECO:0000256" key="6">
    <source>
        <dbReference type="ARBA" id="ARBA00023136"/>
    </source>
</evidence>
<dbReference type="PANTHER" id="PTHR22777:SF17">
    <property type="entry name" value="UPF0053 PROTEIN SLL0260"/>
    <property type="match status" value="1"/>
</dbReference>
<evidence type="ECO:0000256" key="5">
    <source>
        <dbReference type="ARBA" id="ARBA00023122"/>
    </source>
</evidence>
<dbReference type="Pfam" id="PF00571">
    <property type="entry name" value="CBS"/>
    <property type="match status" value="2"/>
</dbReference>
<evidence type="ECO:0000259" key="10">
    <source>
        <dbReference type="PROSITE" id="PS51371"/>
    </source>
</evidence>